<keyword evidence="2" id="KW-1185">Reference proteome</keyword>
<dbReference type="Proteomes" id="UP000011704">
    <property type="component" value="Unassembled WGS sequence"/>
</dbReference>
<proteinExistence type="predicted"/>
<comment type="caution">
    <text evidence="1">The sequence shown here is derived from an EMBL/GenBank/DDBJ whole genome shotgun (WGS) entry which is preliminary data.</text>
</comment>
<dbReference type="AlphaFoldDB" id="M1YYD5"/>
<dbReference type="EMBL" id="CAQJ01000030">
    <property type="protein sequence ID" value="CCQ90270.1"/>
    <property type="molecule type" value="Genomic_DNA"/>
</dbReference>
<dbReference type="RefSeq" id="WP_005007622.1">
    <property type="nucleotide sequence ID" value="NZ_HG422173.1"/>
</dbReference>
<dbReference type="InParanoid" id="M1YYD5"/>
<evidence type="ECO:0000313" key="1">
    <source>
        <dbReference type="EMBL" id="CCQ90270.1"/>
    </source>
</evidence>
<reference evidence="1 2" key="1">
    <citation type="journal article" date="2013" name="Front. Microbiol.">
        <title>The genome of Nitrospina gracilis illuminates the metabolism and evolution of the major marine nitrite oxidizer.</title>
        <authorList>
            <person name="Luecker S."/>
            <person name="Nowka B."/>
            <person name="Rattei T."/>
            <person name="Spieck E."/>
            <person name="and Daims H."/>
        </authorList>
    </citation>
    <scope>NUCLEOTIDE SEQUENCE [LARGE SCALE GENOMIC DNA]</scope>
    <source>
        <strain evidence="1 2">3/211</strain>
    </source>
</reference>
<dbReference type="STRING" id="1266370.NITGR_270030"/>
<organism evidence="1 2">
    <name type="scientific">Nitrospina gracilis (strain 3/211)</name>
    <dbReference type="NCBI Taxonomy" id="1266370"/>
    <lineage>
        <taxon>Bacteria</taxon>
        <taxon>Pseudomonadati</taxon>
        <taxon>Nitrospinota/Tectimicrobiota group</taxon>
        <taxon>Nitrospinota</taxon>
        <taxon>Nitrospinia</taxon>
        <taxon>Nitrospinales</taxon>
        <taxon>Nitrospinaceae</taxon>
        <taxon>Nitrospina</taxon>
    </lineage>
</organism>
<dbReference type="HOGENOM" id="CLU_150514_0_0_0"/>
<gene>
    <name evidence="1" type="ORF">NITGR_270030</name>
</gene>
<name>M1YYD5_NITG3</name>
<evidence type="ECO:0000313" key="2">
    <source>
        <dbReference type="Proteomes" id="UP000011704"/>
    </source>
</evidence>
<dbReference type="OrthoDB" id="7063157at2"/>
<accession>M1YYD5</accession>
<sequence length="129" mass="15013">MNVYKTWKPFEGIPAPLYLESMVKDGDGLRLALYDGSVEGRRLRIHFKDVLAFRNANEKCLLKTWEENESWEGHSSLLIVEDSEFVEWLHEQSFGMFADRAITHYAIYTPDDCLEILSDQEPEVEWTPG</sequence>
<protein>
    <submittedName>
        <fullName evidence="1">Uncharacterized protein</fullName>
    </submittedName>
</protein>